<protein>
    <submittedName>
        <fullName evidence="1">Uncharacterized protein</fullName>
    </submittedName>
</protein>
<dbReference type="AlphaFoldDB" id="V4A9D3"/>
<dbReference type="KEGG" id="lgi:LOTGIDRAFT_164580"/>
<dbReference type="SUPFAM" id="SSF50156">
    <property type="entry name" value="PDZ domain-like"/>
    <property type="match status" value="1"/>
</dbReference>
<accession>V4A9D3</accession>
<evidence type="ECO:0000313" key="2">
    <source>
        <dbReference type="Proteomes" id="UP000030746"/>
    </source>
</evidence>
<dbReference type="Proteomes" id="UP000030746">
    <property type="component" value="Unassembled WGS sequence"/>
</dbReference>
<dbReference type="InterPro" id="IPR036034">
    <property type="entry name" value="PDZ_sf"/>
</dbReference>
<reference evidence="1 2" key="1">
    <citation type="journal article" date="2013" name="Nature">
        <title>Insights into bilaterian evolution from three spiralian genomes.</title>
        <authorList>
            <person name="Simakov O."/>
            <person name="Marletaz F."/>
            <person name="Cho S.J."/>
            <person name="Edsinger-Gonzales E."/>
            <person name="Havlak P."/>
            <person name="Hellsten U."/>
            <person name="Kuo D.H."/>
            <person name="Larsson T."/>
            <person name="Lv J."/>
            <person name="Arendt D."/>
            <person name="Savage R."/>
            <person name="Osoegawa K."/>
            <person name="de Jong P."/>
            <person name="Grimwood J."/>
            <person name="Chapman J.A."/>
            <person name="Shapiro H."/>
            <person name="Aerts A."/>
            <person name="Otillar R.P."/>
            <person name="Terry A.Y."/>
            <person name="Boore J.L."/>
            <person name="Grigoriev I.V."/>
            <person name="Lindberg D.R."/>
            <person name="Seaver E.C."/>
            <person name="Weisblat D.A."/>
            <person name="Putnam N.H."/>
            <person name="Rokhsar D.S."/>
        </authorList>
    </citation>
    <scope>NUCLEOTIDE SEQUENCE [LARGE SCALE GENOMIC DNA]</scope>
</reference>
<organism evidence="1 2">
    <name type="scientific">Lottia gigantea</name>
    <name type="common">Giant owl limpet</name>
    <dbReference type="NCBI Taxonomy" id="225164"/>
    <lineage>
        <taxon>Eukaryota</taxon>
        <taxon>Metazoa</taxon>
        <taxon>Spiralia</taxon>
        <taxon>Lophotrochozoa</taxon>
        <taxon>Mollusca</taxon>
        <taxon>Gastropoda</taxon>
        <taxon>Patellogastropoda</taxon>
        <taxon>Lottioidea</taxon>
        <taxon>Lottiidae</taxon>
        <taxon>Lottia</taxon>
    </lineage>
</organism>
<dbReference type="RefSeq" id="XP_009059361.1">
    <property type="nucleotide sequence ID" value="XM_009061113.1"/>
</dbReference>
<gene>
    <name evidence="1" type="ORF">LOTGIDRAFT_164580</name>
</gene>
<dbReference type="GeneID" id="20239775"/>
<dbReference type="CTD" id="20239775"/>
<dbReference type="Gene3D" id="2.30.42.10">
    <property type="match status" value="1"/>
</dbReference>
<dbReference type="OrthoDB" id="6270329at2759"/>
<dbReference type="HOGENOM" id="CLU_1604584_0_0_1"/>
<proteinExistence type="predicted"/>
<dbReference type="STRING" id="225164.V4A9D3"/>
<sequence>MKVSLWTIDGVTIWNNIDLPYCDHVNCGITSTVITDWGLTRLLLLIDRGLCFKVNGQDLSNSTHEEAVEAFHSAQEPIVVEVLRRANKNKMKSRSPTLVSIGTQTEEDFYCYNRPPTPPPLHYPHLSHGISKYFVRFDVTVGRFKTIGINLTTNTGQKLMKLRDQS</sequence>
<keyword evidence="2" id="KW-1185">Reference proteome</keyword>
<dbReference type="EMBL" id="KB202518">
    <property type="protein sequence ID" value="ESO89886.1"/>
    <property type="molecule type" value="Genomic_DNA"/>
</dbReference>
<dbReference type="PANTHER" id="PTHR15545:SF8">
    <property type="entry name" value="SLO-INTERACTING PROTEIN 1"/>
    <property type="match status" value="1"/>
</dbReference>
<evidence type="ECO:0000313" key="1">
    <source>
        <dbReference type="EMBL" id="ESO89886.1"/>
    </source>
</evidence>
<dbReference type="PANTHER" id="PTHR15545">
    <property type="entry name" value="PDZ DOMAIN CONTAINING RING FINGER PROTEIN 3, 4"/>
    <property type="match status" value="1"/>
</dbReference>
<name>V4A9D3_LOTGI</name>
<dbReference type="InterPro" id="IPR051971">
    <property type="entry name" value="E3_ubiquitin-PDZ_ligase"/>
</dbReference>